<feature type="region of interest" description="Disordered" evidence="2">
    <location>
        <begin position="1"/>
        <end position="20"/>
    </location>
</feature>
<evidence type="ECO:0000259" key="3">
    <source>
        <dbReference type="PROSITE" id="PS51084"/>
    </source>
</evidence>
<proteinExistence type="predicted"/>
<dbReference type="AlphaFoldDB" id="V9Z3D7"/>
<evidence type="ECO:0000313" key="4">
    <source>
        <dbReference type="EMBL" id="AHE39062.1"/>
    </source>
</evidence>
<evidence type="ECO:0000256" key="2">
    <source>
        <dbReference type="SAM" id="MobiDB-lite"/>
    </source>
</evidence>
<dbReference type="SUPFAM" id="SSF54197">
    <property type="entry name" value="HIT-like"/>
    <property type="match status" value="1"/>
</dbReference>
<keyword evidence="4" id="KW-0614">Plasmid</keyword>
<feature type="short sequence motif" description="Histidine triad motif" evidence="1">
    <location>
        <begin position="121"/>
        <end position="125"/>
    </location>
</feature>
<dbReference type="InterPro" id="IPR036265">
    <property type="entry name" value="HIT-like_sf"/>
</dbReference>
<dbReference type="GO" id="GO:0003824">
    <property type="term" value="F:catalytic activity"/>
    <property type="evidence" value="ECO:0007669"/>
    <property type="project" value="InterPro"/>
</dbReference>
<dbReference type="Gene3D" id="3.30.428.10">
    <property type="entry name" value="HIT-like"/>
    <property type="match status" value="1"/>
</dbReference>
<feature type="domain" description="HIT" evidence="3">
    <location>
        <begin position="65"/>
        <end position="138"/>
    </location>
</feature>
<dbReference type="EMBL" id="KF602048">
    <property type="protein sequence ID" value="AHE39062.1"/>
    <property type="molecule type" value="Genomic_DNA"/>
</dbReference>
<protein>
    <submittedName>
        <fullName evidence="4">Histidine triad (HIT) protein</fullName>
    </submittedName>
</protein>
<dbReference type="InterPro" id="IPR011146">
    <property type="entry name" value="HIT-like"/>
</dbReference>
<dbReference type="Pfam" id="PF01230">
    <property type="entry name" value="HIT"/>
    <property type="match status" value="1"/>
</dbReference>
<evidence type="ECO:0000256" key="1">
    <source>
        <dbReference type="PROSITE-ProRule" id="PRU00464"/>
    </source>
</evidence>
<accession>V9Z3D7</accession>
<gene>
    <name evidence="4" type="ORF">pFRL3_285c</name>
</gene>
<geneLocation type="plasmid" evidence="4">
    <name>pFRL3</name>
</geneLocation>
<sequence length="179" mass="19824">MMADHAQPRPAPSGAWPENFTGHRQGRNCPMCANDFAADDIGWGLLVRRGVVSNAYLWRSGQVRGYAVVIYTGRHVAEPTELDEGEAASFWRDVLALARAVEAFYEPLKMNYLLLGNQIPHAHWHCVPRREAGTDPAPGGPLPFEVLDLGRQDEQQVQADARALRQLLADADGRSGVRR</sequence>
<name>V9Z3D7_9ACTN</name>
<dbReference type="PROSITE" id="PS51084">
    <property type="entry name" value="HIT_2"/>
    <property type="match status" value="1"/>
</dbReference>
<reference evidence="4" key="1">
    <citation type="submission" date="2013-09" db="EMBL/GenBank/DDBJ databases">
        <title>Complete nucleotide sequence of Streptomyces linear plasmid pFRL3.</title>
        <authorList>
            <person name="Chen Z."/>
            <person name="Fang P."/>
            <person name="Qin Z."/>
        </authorList>
    </citation>
    <scope>NUCLEOTIDE SEQUENCE</scope>
    <source>
        <plasmid evidence="4">pFRL3</plasmid>
    </source>
</reference>
<organism evidence="4">
    <name type="scientific">Streptomyces sp. FR1</name>
    <dbReference type="NCBI Taxonomy" id="349971"/>
    <lineage>
        <taxon>Bacteria</taxon>
        <taxon>Bacillati</taxon>
        <taxon>Actinomycetota</taxon>
        <taxon>Actinomycetes</taxon>
        <taxon>Kitasatosporales</taxon>
        <taxon>Streptomycetaceae</taxon>
        <taxon>Streptomyces</taxon>
    </lineage>
</organism>